<keyword evidence="2" id="KW-0547">Nucleotide-binding</keyword>
<dbReference type="EMBL" id="CADCTW010000051">
    <property type="protein sequence ID" value="CAA9306935.1"/>
    <property type="molecule type" value="Genomic_DNA"/>
</dbReference>
<evidence type="ECO:0000259" key="4">
    <source>
        <dbReference type="PROSITE" id="PS50893"/>
    </source>
</evidence>
<sequence length="336" mass="37845">MSSPSSPVRGPALRLRALGKTYRVHEREPGVAAAFRSLFRRTHRDVHAVSDLSFDVAEGEVVGFLGPNGAGKTTTIKMLSGLLYPTTGEARVLGEDPWRRSPDFLRQITLIMGRRNQLIWDVPAIESFEFFRAIYSIPRAEYKSTLDDLVDLMELRPLLHKPVRNLSLGERMKLELTGALLHRPRVLFLDEPTIGLDVLAQDRFRRFIADYNRRYDATVLLTSHYMGDVEELCSRVIFIDDGKLVYDGSLKGLVEQFLPYKTIEVQVGDAGVVDFQPYGDVMSQDGGRAKLRVSKADTPAVVSRLLADLEVRNLDIADPPTADLVRFIYTRDDVQP</sequence>
<proteinExistence type="predicted"/>
<dbReference type="SUPFAM" id="SSF52540">
    <property type="entry name" value="P-loop containing nucleoside triphosphate hydrolases"/>
    <property type="match status" value="1"/>
</dbReference>
<dbReference type="PANTHER" id="PTHR42711">
    <property type="entry name" value="ABC TRANSPORTER ATP-BINDING PROTEIN"/>
    <property type="match status" value="1"/>
</dbReference>
<dbReference type="SMART" id="SM00382">
    <property type="entry name" value="AAA"/>
    <property type="match status" value="1"/>
</dbReference>
<evidence type="ECO:0000313" key="5">
    <source>
        <dbReference type="EMBL" id="CAA9306935.1"/>
    </source>
</evidence>
<name>A0A6J4KJU2_9BACT</name>
<dbReference type="GO" id="GO:0016887">
    <property type="term" value="F:ATP hydrolysis activity"/>
    <property type="evidence" value="ECO:0007669"/>
    <property type="project" value="InterPro"/>
</dbReference>
<dbReference type="PROSITE" id="PS50893">
    <property type="entry name" value="ABC_TRANSPORTER_2"/>
    <property type="match status" value="1"/>
</dbReference>
<dbReference type="InterPro" id="IPR003439">
    <property type="entry name" value="ABC_transporter-like_ATP-bd"/>
</dbReference>
<dbReference type="PANTHER" id="PTHR42711:SF4">
    <property type="entry name" value="ABC TRANSPORTER RELATED"/>
    <property type="match status" value="1"/>
</dbReference>
<dbReference type="Gene3D" id="3.40.50.300">
    <property type="entry name" value="P-loop containing nucleotide triphosphate hydrolases"/>
    <property type="match status" value="1"/>
</dbReference>
<reference evidence="5" key="1">
    <citation type="submission" date="2020-02" db="EMBL/GenBank/DDBJ databases">
        <authorList>
            <person name="Meier V. D."/>
        </authorList>
    </citation>
    <scope>NUCLEOTIDE SEQUENCE</scope>
    <source>
        <strain evidence="5">AVDCRST_MAG68</strain>
    </source>
</reference>
<evidence type="ECO:0000256" key="2">
    <source>
        <dbReference type="ARBA" id="ARBA00022741"/>
    </source>
</evidence>
<gene>
    <name evidence="5" type="ORF">AVDCRST_MAG68-1078</name>
</gene>
<dbReference type="InterPro" id="IPR050763">
    <property type="entry name" value="ABC_transporter_ATP-binding"/>
</dbReference>
<feature type="domain" description="ABC transporter" evidence="4">
    <location>
        <begin position="33"/>
        <end position="266"/>
    </location>
</feature>
<dbReference type="GO" id="GO:0005524">
    <property type="term" value="F:ATP binding"/>
    <property type="evidence" value="ECO:0007669"/>
    <property type="project" value="UniProtKB-KW"/>
</dbReference>
<evidence type="ECO:0000256" key="1">
    <source>
        <dbReference type="ARBA" id="ARBA00022448"/>
    </source>
</evidence>
<dbReference type="InterPro" id="IPR027417">
    <property type="entry name" value="P-loop_NTPase"/>
</dbReference>
<protein>
    <submittedName>
        <fullName evidence="5">Efflux ABC transporter, ATP-binding protein</fullName>
    </submittedName>
</protein>
<keyword evidence="1" id="KW-0813">Transport</keyword>
<organism evidence="5">
    <name type="scientific">uncultured Gemmatimonadota bacterium</name>
    <dbReference type="NCBI Taxonomy" id="203437"/>
    <lineage>
        <taxon>Bacteria</taxon>
        <taxon>Pseudomonadati</taxon>
        <taxon>Gemmatimonadota</taxon>
        <taxon>environmental samples</taxon>
    </lineage>
</organism>
<dbReference type="Pfam" id="PF00005">
    <property type="entry name" value="ABC_tran"/>
    <property type="match status" value="1"/>
</dbReference>
<accession>A0A6J4KJU2</accession>
<keyword evidence="3 5" id="KW-0067">ATP-binding</keyword>
<dbReference type="InterPro" id="IPR003593">
    <property type="entry name" value="AAA+_ATPase"/>
</dbReference>
<dbReference type="AlphaFoldDB" id="A0A6J4KJU2"/>
<evidence type="ECO:0000256" key="3">
    <source>
        <dbReference type="ARBA" id="ARBA00022840"/>
    </source>
</evidence>